<keyword evidence="1" id="KW-1133">Transmembrane helix</keyword>
<organism evidence="2 4">
    <name type="scientific">Oribacterium sinus</name>
    <dbReference type="NCBI Taxonomy" id="237576"/>
    <lineage>
        <taxon>Bacteria</taxon>
        <taxon>Bacillati</taxon>
        <taxon>Bacillota</taxon>
        <taxon>Clostridia</taxon>
        <taxon>Lachnospirales</taxon>
        <taxon>Lachnospiraceae</taxon>
        <taxon>Oribacterium</taxon>
    </lineage>
</organism>
<comment type="caution">
    <text evidence="2">The sequence shown here is derived from an EMBL/GenBank/DDBJ whole genome shotgun (WGS) entry which is preliminary data.</text>
</comment>
<proteinExistence type="predicted"/>
<dbReference type="EMBL" id="JABZRA010000009">
    <property type="protein sequence ID" value="MBF1272060.1"/>
    <property type="molecule type" value="Genomic_DNA"/>
</dbReference>
<evidence type="ECO:0000313" key="3">
    <source>
        <dbReference type="EMBL" id="MBF1272060.1"/>
    </source>
</evidence>
<dbReference type="Proteomes" id="UP000522163">
    <property type="component" value="Unassembled WGS sequence"/>
</dbReference>
<keyword evidence="1" id="KW-0812">Transmembrane</keyword>
<dbReference type="EMBL" id="JACHHH010000004">
    <property type="protein sequence ID" value="MBB6041138.1"/>
    <property type="molecule type" value="Genomic_DNA"/>
</dbReference>
<dbReference type="GeneID" id="85014656"/>
<name>A0A7W9SFD4_9FIRM</name>
<protein>
    <recommendedName>
        <fullName evidence="5">TadE-like protein</fullName>
    </recommendedName>
</protein>
<sequence length="216" mass="24550">MRKGFREKGEDGTVMIEWSIGMLLCILILVFFIGFSMYLYQNVMFHVTANEAAQVVAENYKYGSAKKDLNLVSEEDITNIGVYRYLWIMGKKQDRIDAANSRASNFLNNRLTNVSLAKSKGEVDIKVERANDDIGRHHIEITMHKNYGFLFGELMRFIGVSETKQLDATVACNDFDALDYVHSVKLAKYASEKVKSFATVLETVDKVVKGLNKFFS</sequence>
<dbReference type="AlphaFoldDB" id="A0A7W9SFD4"/>
<reference evidence="2 4" key="2">
    <citation type="submission" date="2020-08" db="EMBL/GenBank/DDBJ databases">
        <title>Genomic Encyclopedia of Type Strains, Phase IV (KMG-IV): sequencing the most valuable type-strain genomes for metagenomic binning, comparative biology and taxonomic classification.</title>
        <authorList>
            <person name="Goeker M."/>
        </authorList>
    </citation>
    <scope>NUCLEOTIDE SEQUENCE [LARGE SCALE GENOMIC DNA]</scope>
    <source>
        <strain evidence="2 4">DSM 17245</strain>
    </source>
</reference>
<accession>A0A7W9SFD4</accession>
<evidence type="ECO:0000313" key="2">
    <source>
        <dbReference type="EMBL" id="MBB6041138.1"/>
    </source>
</evidence>
<dbReference type="Proteomes" id="UP000775770">
    <property type="component" value="Unassembled WGS sequence"/>
</dbReference>
<evidence type="ECO:0000313" key="4">
    <source>
        <dbReference type="Proteomes" id="UP000522163"/>
    </source>
</evidence>
<feature type="transmembrane region" description="Helical" evidence="1">
    <location>
        <begin position="20"/>
        <end position="40"/>
    </location>
</feature>
<keyword evidence="1" id="KW-0472">Membrane</keyword>
<evidence type="ECO:0000256" key="1">
    <source>
        <dbReference type="SAM" id="Phobius"/>
    </source>
</evidence>
<evidence type="ECO:0008006" key="5">
    <source>
        <dbReference type="Google" id="ProtNLM"/>
    </source>
</evidence>
<reference evidence="3" key="1">
    <citation type="submission" date="2020-04" db="EMBL/GenBank/DDBJ databases">
        <title>Deep metagenomics examines the oral microbiome during advanced dental caries in children, revealing novel taxa and co-occurrences with host molecules.</title>
        <authorList>
            <person name="Baker J.L."/>
            <person name="Morton J.T."/>
            <person name="Dinis M."/>
            <person name="Alvarez R."/>
            <person name="Tran N.C."/>
            <person name="Knight R."/>
            <person name="Edlund A."/>
        </authorList>
    </citation>
    <scope>NUCLEOTIDE SEQUENCE</scope>
    <source>
        <strain evidence="3">JCVI_38_bin.19</strain>
    </source>
</reference>
<dbReference type="RefSeq" id="WP_183683687.1">
    <property type="nucleotide sequence ID" value="NZ_CAUQIH010000034.1"/>
</dbReference>
<gene>
    <name evidence="2" type="ORF">HNQ46_001110</name>
    <name evidence="3" type="ORF">HXM90_01370</name>
</gene>